<protein>
    <submittedName>
        <fullName evidence="2">XRE family transcriptional regulator</fullName>
    </submittedName>
</protein>
<name>A0A3S0HNX1_9BACT</name>
<accession>A0A3S0HNX1</accession>
<comment type="caution">
    <text evidence="2">The sequence shown here is derived from an EMBL/GenBank/DDBJ whole genome shotgun (WGS) entry which is preliminary data.</text>
</comment>
<dbReference type="SUPFAM" id="SSF47413">
    <property type="entry name" value="lambda repressor-like DNA-binding domains"/>
    <property type="match status" value="1"/>
</dbReference>
<dbReference type="Gene3D" id="1.10.260.40">
    <property type="entry name" value="lambda repressor-like DNA-binding domains"/>
    <property type="match status" value="1"/>
</dbReference>
<dbReference type="OrthoDB" id="887138at2"/>
<evidence type="ECO:0000259" key="1">
    <source>
        <dbReference type="PROSITE" id="PS50943"/>
    </source>
</evidence>
<feature type="domain" description="HTH cro/C1-type" evidence="1">
    <location>
        <begin position="29"/>
        <end position="73"/>
    </location>
</feature>
<dbReference type="GO" id="GO:0003677">
    <property type="term" value="F:DNA binding"/>
    <property type="evidence" value="ECO:0007669"/>
    <property type="project" value="InterPro"/>
</dbReference>
<dbReference type="CDD" id="cd00093">
    <property type="entry name" value="HTH_XRE"/>
    <property type="match status" value="1"/>
</dbReference>
<organism evidence="2 3">
    <name type="scientific">Hymenobacter gummosus</name>
    <dbReference type="NCBI Taxonomy" id="1776032"/>
    <lineage>
        <taxon>Bacteria</taxon>
        <taxon>Pseudomonadati</taxon>
        <taxon>Bacteroidota</taxon>
        <taxon>Cytophagia</taxon>
        <taxon>Cytophagales</taxon>
        <taxon>Hymenobacteraceae</taxon>
        <taxon>Hymenobacter</taxon>
    </lineage>
</organism>
<keyword evidence="3" id="KW-1185">Reference proteome</keyword>
<dbReference type="SMART" id="SM00530">
    <property type="entry name" value="HTH_XRE"/>
    <property type="match status" value="1"/>
</dbReference>
<proteinExistence type="predicted"/>
<dbReference type="Proteomes" id="UP000282184">
    <property type="component" value="Unassembled WGS sequence"/>
</dbReference>
<gene>
    <name evidence="2" type="ORF">EJV47_11525</name>
</gene>
<reference evidence="2 3" key="1">
    <citation type="submission" date="2018-12" db="EMBL/GenBank/DDBJ databases">
        <title>Hymenobacter gummosus sp. nov., isolated from a spring.</title>
        <authorList>
            <person name="Nie L."/>
        </authorList>
    </citation>
    <scope>NUCLEOTIDE SEQUENCE [LARGE SCALE GENOMIC DNA]</scope>
    <source>
        <strain evidence="2 3">KCTC 52166</strain>
    </source>
</reference>
<dbReference type="Pfam" id="PF13560">
    <property type="entry name" value="HTH_31"/>
    <property type="match status" value="1"/>
</dbReference>
<evidence type="ECO:0000313" key="3">
    <source>
        <dbReference type="Proteomes" id="UP000282184"/>
    </source>
</evidence>
<dbReference type="PROSITE" id="PS50943">
    <property type="entry name" value="HTH_CROC1"/>
    <property type="match status" value="1"/>
</dbReference>
<dbReference type="AlphaFoldDB" id="A0A3S0HNX1"/>
<dbReference type="InterPro" id="IPR010982">
    <property type="entry name" value="Lambda_DNA-bd_dom_sf"/>
</dbReference>
<evidence type="ECO:0000313" key="2">
    <source>
        <dbReference type="EMBL" id="RTQ50250.1"/>
    </source>
</evidence>
<sequence length="186" mass="20034">MPTPGIYSGSIPKIYAGMGKITRFTDSALHTVRRHFGLDQHALAAWLGLTQPQLSRYESGRRSLPPAAAAALATLEAGLGAEATPAGGAGPPDPAPLLARLRYCRHHARRLQRELAPLEARAIQAARWQAARPAIQAALPPDPGGPEPPDLPPGEARWAAYLTWFRHRWLAQRPGVLTPAQSEGFI</sequence>
<dbReference type="InterPro" id="IPR001387">
    <property type="entry name" value="Cro/C1-type_HTH"/>
</dbReference>
<dbReference type="EMBL" id="RXOF01000005">
    <property type="protein sequence ID" value="RTQ50250.1"/>
    <property type="molecule type" value="Genomic_DNA"/>
</dbReference>